<feature type="chain" id="PRO_5032612663" evidence="1">
    <location>
        <begin position="21"/>
        <end position="219"/>
    </location>
</feature>
<name>A0A851GLU5_9BACT</name>
<dbReference type="InterPro" id="IPR011250">
    <property type="entry name" value="OMP/PagP_B-barrel"/>
</dbReference>
<evidence type="ECO:0000313" key="2">
    <source>
        <dbReference type="EMBL" id="NWK55750.1"/>
    </source>
</evidence>
<reference evidence="2 3" key="1">
    <citation type="submission" date="2020-07" db="EMBL/GenBank/DDBJ databases">
        <title>Roseicoccus Jingziensis gen. nov., sp. nov., isolated from coastal seawater.</title>
        <authorList>
            <person name="Feng X."/>
        </authorList>
    </citation>
    <scope>NUCLEOTIDE SEQUENCE [LARGE SCALE GENOMIC DNA]</scope>
    <source>
        <strain evidence="2 3">N1E253</strain>
    </source>
</reference>
<keyword evidence="1" id="KW-0732">Signal</keyword>
<protein>
    <submittedName>
        <fullName evidence="2">Outer membrane beta-barrel protein</fullName>
    </submittedName>
</protein>
<dbReference type="RefSeq" id="WP_178932294.1">
    <property type="nucleotide sequence ID" value="NZ_JACBAZ010000003.1"/>
</dbReference>
<gene>
    <name evidence="2" type="ORF">HW115_09020</name>
</gene>
<dbReference type="Proteomes" id="UP000557872">
    <property type="component" value="Unassembled WGS sequence"/>
</dbReference>
<evidence type="ECO:0000256" key="1">
    <source>
        <dbReference type="SAM" id="SignalP"/>
    </source>
</evidence>
<dbReference type="EMBL" id="JACBAZ010000003">
    <property type="protein sequence ID" value="NWK55750.1"/>
    <property type="molecule type" value="Genomic_DNA"/>
</dbReference>
<dbReference type="SUPFAM" id="SSF56925">
    <property type="entry name" value="OMPA-like"/>
    <property type="match status" value="1"/>
</dbReference>
<proteinExistence type="predicted"/>
<sequence>MKNTLVTMMTGLALAATAQAGEDYSAKAPPVPVPEPCLWTWFAGGSGGYVDDIDNDMWTLHIGKEYKCPGSNSSHALYLEVGWTSWDEGDSLYFDVGDNDPNFNLDYDFDVIPITLNYKYESQLTNNLNWYIGAGAGVAISEIDISITNGGNKFSDDDSETNFYGHIFAGLVYNFTESFEMFGGVRYLYMDGTDDYEDLDIPGVLDDDFFYELGARWNF</sequence>
<organism evidence="2 3">
    <name type="scientific">Oceaniferula marina</name>
    <dbReference type="NCBI Taxonomy" id="2748318"/>
    <lineage>
        <taxon>Bacteria</taxon>
        <taxon>Pseudomonadati</taxon>
        <taxon>Verrucomicrobiota</taxon>
        <taxon>Verrucomicrobiia</taxon>
        <taxon>Verrucomicrobiales</taxon>
        <taxon>Verrucomicrobiaceae</taxon>
        <taxon>Oceaniferula</taxon>
    </lineage>
</organism>
<dbReference type="Gene3D" id="2.40.160.20">
    <property type="match status" value="1"/>
</dbReference>
<keyword evidence="3" id="KW-1185">Reference proteome</keyword>
<comment type="caution">
    <text evidence="2">The sequence shown here is derived from an EMBL/GenBank/DDBJ whole genome shotgun (WGS) entry which is preliminary data.</text>
</comment>
<dbReference type="AlphaFoldDB" id="A0A851GLU5"/>
<evidence type="ECO:0000313" key="3">
    <source>
        <dbReference type="Proteomes" id="UP000557872"/>
    </source>
</evidence>
<feature type="signal peptide" evidence="1">
    <location>
        <begin position="1"/>
        <end position="20"/>
    </location>
</feature>
<accession>A0A851GLU5</accession>